<dbReference type="InterPro" id="IPR013099">
    <property type="entry name" value="K_chnl_dom"/>
</dbReference>
<gene>
    <name evidence="3" type="ORF">SAMN05892877_12730</name>
</gene>
<protein>
    <submittedName>
        <fullName evidence="3">Ion channel</fullName>
    </submittedName>
</protein>
<dbReference type="RefSeq" id="WP_097142874.1">
    <property type="nucleotide sequence ID" value="NZ_OBQD01000027.1"/>
</dbReference>
<accession>A0A285UZ77</accession>
<feature type="transmembrane region" description="Helical" evidence="1">
    <location>
        <begin position="12"/>
        <end position="30"/>
    </location>
</feature>
<name>A0A285UZ77_9HYPH</name>
<dbReference type="AlphaFoldDB" id="A0A285UZ77"/>
<keyword evidence="4" id="KW-1185">Reference proteome</keyword>
<proteinExistence type="predicted"/>
<keyword evidence="1" id="KW-0812">Transmembrane</keyword>
<sequence>MDAISTPNPILEVILGTLTMIVVIFVHGAGIRTINRRFNRAWVHVTGATALWRLDLLLAVTIGSLALLHFAETLLWATPLVLLGIVPTLRDSYYFVLQSYTTLGDGTVRLPDDWRLIGPIIAMSGLFTFGWTVSVLVNIMTAFGKADRERAERLKGGVAEVE</sequence>
<feature type="transmembrane region" description="Helical" evidence="1">
    <location>
        <begin position="50"/>
        <end position="68"/>
    </location>
</feature>
<dbReference type="SUPFAM" id="SSF81324">
    <property type="entry name" value="Voltage-gated potassium channels"/>
    <property type="match status" value="1"/>
</dbReference>
<evidence type="ECO:0000259" key="2">
    <source>
        <dbReference type="Pfam" id="PF07885"/>
    </source>
</evidence>
<feature type="transmembrane region" description="Helical" evidence="1">
    <location>
        <begin position="116"/>
        <end position="143"/>
    </location>
</feature>
<dbReference type="Proteomes" id="UP000219167">
    <property type="component" value="Unassembled WGS sequence"/>
</dbReference>
<feature type="domain" description="Potassium channel" evidence="2">
    <location>
        <begin position="73"/>
        <end position="141"/>
    </location>
</feature>
<organism evidence="3 4">
    <name type="scientific">Rhizobium subbaraonis</name>
    <dbReference type="NCBI Taxonomy" id="908946"/>
    <lineage>
        <taxon>Bacteria</taxon>
        <taxon>Pseudomonadati</taxon>
        <taxon>Pseudomonadota</taxon>
        <taxon>Alphaproteobacteria</taxon>
        <taxon>Hyphomicrobiales</taxon>
        <taxon>Rhizobiaceae</taxon>
        <taxon>Rhizobium/Agrobacterium group</taxon>
        <taxon>Rhizobium</taxon>
    </lineage>
</organism>
<dbReference type="OrthoDB" id="2974133at2"/>
<evidence type="ECO:0000256" key="1">
    <source>
        <dbReference type="SAM" id="Phobius"/>
    </source>
</evidence>
<evidence type="ECO:0000313" key="4">
    <source>
        <dbReference type="Proteomes" id="UP000219167"/>
    </source>
</evidence>
<dbReference type="EMBL" id="OBQD01000027">
    <property type="protein sequence ID" value="SOC47142.1"/>
    <property type="molecule type" value="Genomic_DNA"/>
</dbReference>
<keyword evidence="1" id="KW-1133">Transmembrane helix</keyword>
<keyword evidence="1" id="KW-0472">Membrane</keyword>
<evidence type="ECO:0000313" key="3">
    <source>
        <dbReference type="EMBL" id="SOC47142.1"/>
    </source>
</evidence>
<dbReference type="Pfam" id="PF07885">
    <property type="entry name" value="Ion_trans_2"/>
    <property type="match status" value="1"/>
</dbReference>
<reference evidence="3 4" key="1">
    <citation type="submission" date="2017-08" db="EMBL/GenBank/DDBJ databases">
        <authorList>
            <person name="de Groot N.N."/>
        </authorList>
    </citation>
    <scope>NUCLEOTIDE SEQUENCE [LARGE SCALE GENOMIC DNA]</scope>
    <source>
        <strain evidence="3 4">JC85</strain>
    </source>
</reference>